<dbReference type="PANTHER" id="PTHR34849">
    <property type="entry name" value="SSL5025 PROTEIN"/>
    <property type="match status" value="1"/>
</dbReference>
<dbReference type="InterPro" id="IPR036388">
    <property type="entry name" value="WH-like_DNA-bd_sf"/>
</dbReference>
<accession>X0T990</accession>
<dbReference type="SUPFAM" id="SSF46689">
    <property type="entry name" value="Homeodomain-like"/>
    <property type="match status" value="1"/>
</dbReference>
<dbReference type="PANTHER" id="PTHR34849:SF3">
    <property type="entry name" value="SSR2962 PROTEIN"/>
    <property type="match status" value="1"/>
</dbReference>
<evidence type="ECO:0000313" key="1">
    <source>
        <dbReference type="EMBL" id="GAF83896.1"/>
    </source>
</evidence>
<organism evidence="1">
    <name type="scientific">marine sediment metagenome</name>
    <dbReference type="NCBI Taxonomy" id="412755"/>
    <lineage>
        <taxon>unclassified sequences</taxon>
        <taxon>metagenomes</taxon>
        <taxon>ecological metagenomes</taxon>
    </lineage>
</organism>
<protein>
    <recommendedName>
        <fullName evidence="2">DUF433 domain-containing protein</fullName>
    </recommendedName>
</protein>
<reference evidence="1" key="1">
    <citation type="journal article" date="2014" name="Front. Microbiol.">
        <title>High frequency of phylogenetically diverse reductive dehalogenase-homologous genes in deep subseafloor sedimentary metagenomes.</title>
        <authorList>
            <person name="Kawai M."/>
            <person name="Futagami T."/>
            <person name="Toyoda A."/>
            <person name="Takaki Y."/>
            <person name="Nishi S."/>
            <person name="Hori S."/>
            <person name="Arai W."/>
            <person name="Tsubouchi T."/>
            <person name="Morono Y."/>
            <person name="Uchiyama I."/>
            <person name="Ito T."/>
            <person name="Fujiyama A."/>
            <person name="Inagaki F."/>
            <person name="Takami H."/>
        </authorList>
    </citation>
    <scope>NUCLEOTIDE SEQUENCE</scope>
    <source>
        <strain evidence="1">Expedition CK06-06</strain>
    </source>
</reference>
<dbReference type="InterPro" id="IPR009057">
    <property type="entry name" value="Homeodomain-like_sf"/>
</dbReference>
<gene>
    <name evidence="1" type="ORF">S01H1_12045</name>
</gene>
<evidence type="ECO:0008006" key="2">
    <source>
        <dbReference type="Google" id="ProtNLM"/>
    </source>
</evidence>
<dbReference type="InterPro" id="IPR007367">
    <property type="entry name" value="DUF433"/>
</dbReference>
<dbReference type="Pfam" id="PF04255">
    <property type="entry name" value="DUF433"/>
    <property type="match status" value="1"/>
</dbReference>
<proteinExistence type="predicted"/>
<comment type="caution">
    <text evidence="1">The sequence shown here is derived from an EMBL/GenBank/DDBJ whole genome shotgun (WGS) entry which is preliminary data.</text>
</comment>
<dbReference type="AlphaFoldDB" id="X0T990"/>
<dbReference type="EMBL" id="BARS01006159">
    <property type="protein sequence ID" value="GAF83896.1"/>
    <property type="molecule type" value="Genomic_DNA"/>
</dbReference>
<sequence length="72" mass="8181">MLNRIKIDPNICEGKPTIRNIRITVDFVLKLLGDGYTADEIVKIYPELEKEDIYQAAKYGAWLASEKTIAIP</sequence>
<name>X0T990_9ZZZZ</name>
<dbReference type="Gene3D" id="1.10.10.10">
    <property type="entry name" value="Winged helix-like DNA-binding domain superfamily/Winged helix DNA-binding domain"/>
    <property type="match status" value="1"/>
</dbReference>